<dbReference type="PATRIC" id="fig|2041.4.peg.63"/>
<feature type="chain" id="PRO_5006847056" evidence="1">
    <location>
        <begin position="26"/>
        <end position="341"/>
    </location>
</feature>
<evidence type="ECO:0000313" key="2">
    <source>
        <dbReference type="EMBL" id="ALX03249.1"/>
    </source>
</evidence>
<sequence length="341" mass="34795">MRRLVLSLLLAPLLCLVGLAAPASAAPVIQEFTVNGSSTDLTLQPGEELDVVWDVTSTETPTVTATGTGWSGTLDPSGTQRVAGPEAGESLTFGLETTDSTGTTSATTITVTAQDEPDGVTPPPVVVQGCTVVVPRSDSFDYGLAYFGDTENTEPIEAGTYRASALTSGGFLDVTIVAEPRADVTVADGAVTTWDVPSGEDCESELFTVSTAPCSFTVRNIAGRPIEFLYGDGFAERADGQLTLAPGQQRTVKTPRAALLAVGIAGDEEDPELQTLGFEVPQTGCDGGAVGAGGSAWPFPNNAPAAGVTVAEHDGTPAWLPVGLLVVLGVAAGAARGRASR</sequence>
<name>A0A0U4BCY9_9ACTN</name>
<evidence type="ECO:0000256" key="1">
    <source>
        <dbReference type="SAM" id="SignalP"/>
    </source>
</evidence>
<keyword evidence="3" id="KW-1185">Reference proteome</keyword>
<protein>
    <submittedName>
        <fullName evidence="2">Uncharacterized protein</fullName>
    </submittedName>
</protein>
<feature type="signal peptide" evidence="1">
    <location>
        <begin position="1"/>
        <end position="25"/>
    </location>
</feature>
<evidence type="ECO:0000313" key="3">
    <source>
        <dbReference type="Proteomes" id="UP000067689"/>
    </source>
</evidence>
<dbReference type="Proteomes" id="UP000067689">
    <property type="component" value="Chromosome"/>
</dbReference>
<proteinExistence type="predicted"/>
<dbReference type="KEGG" id="aer:AERYTH_00310"/>
<dbReference type="RefSeq" id="WP_067853093.1">
    <property type="nucleotide sequence ID" value="NZ_CP011502.1"/>
</dbReference>
<gene>
    <name evidence="2" type="ORF">AERYTH_00310</name>
</gene>
<organism evidence="2 3">
    <name type="scientific">Aeromicrobium erythreum</name>
    <dbReference type="NCBI Taxonomy" id="2041"/>
    <lineage>
        <taxon>Bacteria</taxon>
        <taxon>Bacillati</taxon>
        <taxon>Actinomycetota</taxon>
        <taxon>Actinomycetes</taxon>
        <taxon>Propionibacteriales</taxon>
        <taxon>Nocardioidaceae</taxon>
        <taxon>Aeromicrobium</taxon>
    </lineage>
</organism>
<dbReference type="AlphaFoldDB" id="A0A0U4BCY9"/>
<dbReference type="EMBL" id="CP011502">
    <property type="protein sequence ID" value="ALX03249.1"/>
    <property type="molecule type" value="Genomic_DNA"/>
</dbReference>
<keyword evidence="1" id="KW-0732">Signal</keyword>
<accession>A0A0U4BCY9</accession>
<reference evidence="2 3" key="1">
    <citation type="journal article" date="1991" name="Int. J. Syst. Bacteriol.">
        <title>Description of the erythromycin-producing bacterium Arthrobacter sp. strain NRRL B-3381 as Aeromicrobium erythreum gen. nov., sp. nov.</title>
        <authorList>
            <person name="Miller E.S."/>
            <person name="Woese C.R."/>
            <person name="Brenner S."/>
        </authorList>
    </citation>
    <scope>NUCLEOTIDE SEQUENCE [LARGE SCALE GENOMIC DNA]</scope>
    <source>
        <strain evidence="2 3">AR18</strain>
    </source>
</reference>